<evidence type="ECO:0000256" key="5">
    <source>
        <dbReference type="ARBA" id="ARBA00023136"/>
    </source>
</evidence>
<evidence type="ECO:0000256" key="7">
    <source>
        <dbReference type="ARBA" id="ARBA00023224"/>
    </source>
</evidence>
<dbReference type="EMBL" id="MBFR01000060">
    <property type="protein sequence ID" value="PVU95271.1"/>
    <property type="molecule type" value="Genomic_DNA"/>
</dbReference>
<name>A0A2T9YSI7_9FUNG</name>
<evidence type="ECO:0000256" key="9">
    <source>
        <dbReference type="ARBA" id="ARBA00023289"/>
    </source>
</evidence>
<gene>
    <name evidence="11" type="ORF">BB561_001914</name>
</gene>
<dbReference type="PANTHER" id="PTHR28189">
    <property type="entry name" value="GUANINE NUCLEOTIDE-BINDING PROTEIN SUBUNIT GAMMA"/>
    <property type="match status" value="1"/>
</dbReference>
<dbReference type="SMART" id="SM01224">
    <property type="entry name" value="G_gamma"/>
    <property type="match status" value="1"/>
</dbReference>
<proteinExistence type="inferred from homology"/>
<dbReference type="STRING" id="133385.A0A2T9YSI7"/>
<dbReference type="AlphaFoldDB" id="A0A2T9YSI7"/>
<evidence type="ECO:0000256" key="2">
    <source>
        <dbReference type="ARBA" id="ARBA00007431"/>
    </source>
</evidence>
<accession>A0A2T9YSI7</accession>
<keyword evidence="9" id="KW-0636">Prenylation</keyword>
<keyword evidence="5" id="KW-0472">Membrane</keyword>
<evidence type="ECO:0000313" key="12">
    <source>
        <dbReference type="Proteomes" id="UP000245383"/>
    </source>
</evidence>
<dbReference type="PANTHER" id="PTHR28189:SF1">
    <property type="entry name" value="GUANINE NUCLEOTIDE-BINDING PROTEIN SUBUNIT GAMMA"/>
    <property type="match status" value="1"/>
</dbReference>
<evidence type="ECO:0000256" key="4">
    <source>
        <dbReference type="ARBA" id="ARBA00022481"/>
    </source>
</evidence>
<evidence type="ECO:0000256" key="6">
    <source>
        <dbReference type="ARBA" id="ARBA00023139"/>
    </source>
</evidence>
<comment type="similarity">
    <text evidence="2">Belongs to the G protein gamma family.</text>
</comment>
<comment type="caution">
    <text evidence="11">The sequence shown here is derived from an EMBL/GenBank/DDBJ whole genome shotgun (WGS) entry which is preliminary data.</text>
</comment>
<reference evidence="11 12" key="1">
    <citation type="journal article" date="2018" name="MBio">
        <title>Comparative Genomics Reveals the Core Gene Toolbox for the Fungus-Insect Symbiosis.</title>
        <authorList>
            <person name="Wang Y."/>
            <person name="Stata M."/>
            <person name="Wang W."/>
            <person name="Stajich J.E."/>
            <person name="White M.M."/>
            <person name="Moncalvo J.M."/>
        </authorList>
    </citation>
    <scope>NUCLEOTIDE SEQUENCE [LARGE SCALE GENOMIC DNA]</scope>
    <source>
        <strain evidence="11 12">SWE-8-4</strain>
    </source>
</reference>
<evidence type="ECO:0000256" key="3">
    <source>
        <dbReference type="ARBA" id="ARBA00016111"/>
    </source>
</evidence>
<dbReference type="InterPro" id="IPR015898">
    <property type="entry name" value="G-protein_gamma-like_dom"/>
</dbReference>
<sequence length="101" mass="11416">MSRVQQKKLSKQERQYQKIVILNQQLTEELNKPKIPVSQASDALVSYVQNTTDPLLPAIWGRNEADPYADKPSSSCCIIICIFANFFVEIVLKTGLVFADE</sequence>
<dbReference type="InterPro" id="IPR041848">
    <property type="entry name" value="Ste18_fungal"/>
</dbReference>
<keyword evidence="6" id="KW-0564">Palmitate</keyword>
<organism evidence="11 12">
    <name type="scientific">Smittium simulii</name>
    <dbReference type="NCBI Taxonomy" id="133385"/>
    <lineage>
        <taxon>Eukaryota</taxon>
        <taxon>Fungi</taxon>
        <taxon>Fungi incertae sedis</taxon>
        <taxon>Zoopagomycota</taxon>
        <taxon>Kickxellomycotina</taxon>
        <taxon>Harpellomycetes</taxon>
        <taxon>Harpellales</taxon>
        <taxon>Legeriomycetaceae</taxon>
        <taxon>Smittium</taxon>
    </lineage>
</organism>
<evidence type="ECO:0000259" key="10">
    <source>
        <dbReference type="PROSITE" id="PS50058"/>
    </source>
</evidence>
<feature type="domain" description="G protein gamma" evidence="10">
    <location>
        <begin position="19"/>
        <end position="79"/>
    </location>
</feature>
<keyword evidence="7" id="KW-0807">Transducer</keyword>
<dbReference type="SUPFAM" id="SSF48670">
    <property type="entry name" value="Transducin (heterotrimeric G protein), gamma chain"/>
    <property type="match status" value="1"/>
</dbReference>
<protein>
    <recommendedName>
        <fullName evidence="3">Guanine nucleotide-binding protein subunit gamma</fullName>
    </recommendedName>
</protein>
<dbReference type="PROSITE" id="PS50058">
    <property type="entry name" value="G_PROTEIN_GAMMA"/>
    <property type="match status" value="1"/>
</dbReference>
<dbReference type="OrthoDB" id="19232at2759"/>
<dbReference type="InterPro" id="IPR036284">
    <property type="entry name" value="GGL_sf"/>
</dbReference>
<dbReference type="Gene3D" id="4.10.260.10">
    <property type="entry name" value="Transducin (heterotrimeric G protein), gamma chain"/>
    <property type="match status" value="1"/>
</dbReference>
<keyword evidence="12" id="KW-1185">Reference proteome</keyword>
<dbReference type="GO" id="GO:0031681">
    <property type="term" value="F:G-protein beta-subunit binding"/>
    <property type="evidence" value="ECO:0007669"/>
    <property type="project" value="InterPro"/>
</dbReference>
<dbReference type="Proteomes" id="UP000245383">
    <property type="component" value="Unassembled WGS sequence"/>
</dbReference>
<evidence type="ECO:0000256" key="1">
    <source>
        <dbReference type="ARBA" id="ARBA00004370"/>
    </source>
</evidence>
<evidence type="ECO:0000256" key="8">
    <source>
        <dbReference type="ARBA" id="ARBA00023288"/>
    </source>
</evidence>
<keyword evidence="8" id="KW-0449">Lipoprotein</keyword>
<keyword evidence="4" id="KW-0488">Methylation</keyword>
<dbReference type="GO" id="GO:0007186">
    <property type="term" value="P:G protein-coupled receptor signaling pathway"/>
    <property type="evidence" value="ECO:0007669"/>
    <property type="project" value="InterPro"/>
</dbReference>
<dbReference type="Pfam" id="PF00631">
    <property type="entry name" value="G-gamma"/>
    <property type="match status" value="1"/>
</dbReference>
<evidence type="ECO:0000313" key="11">
    <source>
        <dbReference type="EMBL" id="PVU95271.1"/>
    </source>
</evidence>
<dbReference type="GO" id="GO:0000750">
    <property type="term" value="P:pheromone-dependent signal transduction involved in conjugation with cellular fusion"/>
    <property type="evidence" value="ECO:0007669"/>
    <property type="project" value="InterPro"/>
</dbReference>
<dbReference type="GO" id="GO:0005834">
    <property type="term" value="C:heterotrimeric G-protein complex"/>
    <property type="evidence" value="ECO:0007669"/>
    <property type="project" value="TreeGrafter"/>
</dbReference>
<comment type="subcellular location">
    <subcellularLocation>
        <location evidence="1">Membrane</location>
    </subcellularLocation>
</comment>